<gene>
    <name evidence="2" type="ORF">EZS28_018209</name>
</gene>
<evidence type="ECO:0000313" key="3">
    <source>
        <dbReference type="Proteomes" id="UP000324800"/>
    </source>
</evidence>
<evidence type="ECO:0000313" key="2">
    <source>
        <dbReference type="EMBL" id="KAA6386262.1"/>
    </source>
</evidence>
<organism evidence="2 3">
    <name type="scientific">Streblomastix strix</name>
    <dbReference type="NCBI Taxonomy" id="222440"/>
    <lineage>
        <taxon>Eukaryota</taxon>
        <taxon>Metamonada</taxon>
        <taxon>Preaxostyla</taxon>
        <taxon>Oxymonadida</taxon>
        <taxon>Streblomastigidae</taxon>
        <taxon>Streblomastix</taxon>
    </lineage>
</organism>
<feature type="region of interest" description="Disordered" evidence="1">
    <location>
        <begin position="18"/>
        <end position="67"/>
    </location>
</feature>
<accession>A0A5J4VUR5</accession>
<feature type="compositionally biased region" description="Basic residues" evidence="1">
    <location>
        <begin position="56"/>
        <end position="67"/>
    </location>
</feature>
<protein>
    <submittedName>
        <fullName evidence="2">Uncharacterized protein</fullName>
    </submittedName>
</protein>
<dbReference type="AlphaFoldDB" id="A0A5J4VUR5"/>
<comment type="caution">
    <text evidence="2">The sequence shown here is derived from an EMBL/GenBank/DDBJ whole genome shotgun (WGS) entry which is preliminary data.</text>
</comment>
<evidence type="ECO:0000256" key="1">
    <source>
        <dbReference type="SAM" id="MobiDB-lite"/>
    </source>
</evidence>
<reference evidence="2 3" key="1">
    <citation type="submission" date="2019-03" db="EMBL/GenBank/DDBJ databases">
        <title>Single cell metagenomics reveals metabolic interactions within the superorganism composed of flagellate Streblomastix strix and complex community of Bacteroidetes bacteria on its surface.</title>
        <authorList>
            <person name="Treitli S.C."/>
            <person name="Kolisko M."/>
            <person name="Husnik F."/>
            <person name="Keeling P."/>
            <person name="Hampl V."/>
        </authorList>
    </citation>
    <scope>NUCLEOTIDE SEQUENCE [LARGE SCALE GENOMIC DNA]</scope>
    <source>
        <strain evidence="2">ST1C</strain>
    </source>
</reference>
<sequence>MACFGTNTRAQKFGLNKPARNPILRYHDGTRTTDSVAGEVNSKPNQSSNYGNQIDKKKKKRNKRRHQRCWKNATLALDHCLVKHTIQLRKGGHRTSHKLDRDRDNPRVEGYIDSSFNMDKFTMLKKWRMLHMLNIFFERYFQFDGNVTQIAPYAQFQGNPTRELKIEKKSGKTSVRSPAVRTHAFVVANMDYCEDQLSQQSGSSPRTRHTIGQQLRKTAKNYLSNRLNSQMVLIHENDVFKNYKSKKTIATLLSKEIHKINEKICPNQDHASSLNNRQTEFSESSSKKNFLLLEVIGLSNDKSIVEQRLKENMFQLKEILQVLYQQQGVISKIQETTLEQKILEAIMVSAASPMGWRVILELQTGDTLVLHEEWNKEQKHWTSNKKKIEAIYLGLSPYGQIFKEQQTKAFLFKSDISTTI</sequence>
<name>A0A5J4VUR5_9EUKA</name>
<dbReference type="Proteomes" id="UP000324800">
    <property type="component" value="Unassembled WGS sequence"/>
</dbReference>
<dbReference type="EMBL" id="SNRW01004881">
    <property type="protein sequence ID" value="KAA6386262.1"/>
    <property type="molecule type" value="Genomic_DNA"/>
</dbReference>
<proteinExistence type="predicted"/>
<feature type="compositionally biased region" description="Polar residues" evidence="1">
    <location>
        <begin position="42"/>
        <end position="52"/>
    </location>
</feature>